<sequence>MTKMNRRGFLASSAGLVIGMTLPIAARAQSGAALAFQGDGSEGAFAPNAFVRVAPDDTVTVMIKHIEFGQGPYTGLSTLVAEEMDADWSQMRAEAAPADAVYKNLLLGMQGTGGSTAMANSYTQMRKAGAAARAMLVATAAEEWGVDASEITVSKGRISHGDKSTGFGALAEKAALRTPPEDPPLKSADQFVLIGKDLPKLDTAAKSNGTATFSMDLYRDGMKTVVVAHPPKFGATMASFDDQAARDVPGVEDVYAIPQGVAVVAASTYAAIRGRDALEIEWDESAAETRSTDAIYEAFSEAAAQGGKDAEVMGNGAADIDGAAQVIEAEFRFPYLAHAPMEPLDGVIEYAEGRAEVWMGSQFPSLDLPTVANVLSLEPANVKVNVMLAGGSFGRRAQDTAQFANELAEVAKAAGPGTYKLVWTREDDLHGGYYRPLTVHRMRAGLTEDGTLTGWEDVVVNQSIMAGGPMARMMKDGLDPTSYEGSTKMPYDLVNARTGWAQMESPVSVLWWRSVGHSHTGYATEVFLDMVLEAQGKDPVQGRLDLLKPDMSRDRGVLEKVAEMAGWDGTKVKGDKAYGVALHESFNTYVAQIAEVSDVDGMPKVHRVWCAVDCGIAVNPNVIRAQMEGGIGYGLGTVLFNEITLGDGGEVKQSNFDTYRMLRIHEMPEVMVEIIPSEADPTGVGEPGLPPIGPAVANAWRALTGENVTTLPFAKKTGA</sequence>
<dbReference type="InterPro" id="IPR037165">
    <property type="entry name" value="AldOxase/xan_DH_Mopterin-bd_sf"/>
</dbReference>
<feature type="domain" description="Aldehyde oxidase/xanthine dehydrogenase a/b hammerhead" evidence="2">
    <location>
        <begin position="208"/>
        <end position="286"/>
    </location>
</feature>
<dbReference type="OrthoDB" id="9767994at2"/>
<dbReference type="SUPFAM" id="SSF56003">
    <property type="entry name" value="Molybdenum cofactor-binding domain"/>
    <property type="match status" value="2"/>
</dbReference>
<dbReference type="Gene3D" id="3.30.365.10">
    <property type="entry name" value="Aldehyde oxidase/xanthine dehydrogenase, molybdopterin binding domain"/>
    <property type="match status" value="4"/>
</dbReference>
<proteinExistence type="predicted"/>
<dbReference type="KEGG" id="suam:BOO69_12470"/>
<dbReference type="EMBL" id="CP018076">
    <property type="protein sequence ID" value="APE44126.1"/>
    <property type="molecule type" value="Genomic_DNA"/>
</dbReference>
<dbReference type="InterPro" id="IPR046867">
    <property type="entry name" value="AldOxase/xan_DH_MoCoBD2"/>
</dbReference>
<dbReference type="InterPro" id="IPR052516">
    <property type="entry name" value="N-heterocyclic_Hydroxylase"/>
</dbReference>
<dbReference type="InterPro" id="IPR006311">
    <property type="entry name" value="TAT_signal"/>
</dbReference>
<dbReference type="STRING" id="1917485.BOO69_12470"/>
<dbReference type="InterPro" id="IPR012368">
    <property type="entry name" value="OxRdtase_Mopterin-bd_su_IorB"/>
</dbReference>
<accession>A0A1J0WIZ2</accession>
<dbReference type="Pfam" id="PF20256">
    <property type="entry name" value="MoCoBD_2"/>
    <property type="match status" value="2"/>
</dbReference>
<dbReference type="AlphaFoldDB" id="A0A1J0WIZ2"/>
<evidence type="ECO:0000259" key="2">
    <source>
        <dbReference type="SMART" id="SM01008"/>
    </source>
</evidence>
<dbReference type="PIRSF" id="PIRSF036389">
    <property type="entry name" value="IOR_B"/>
    <property type="match status" value="1"/>
</dbReference>
<organism evidence="3 4">
    <name type="scientific">Sulfitobacter alexandrii</name>
    <dbReference type="NCBI Taxonomy" id="1917485"/>
    <lineage>
        <taxon>Bacteria</taxon>
        <taxon>Pseudomonadati</taxon>
        <taxon>Pseudomonadota</taxon>
        <taxon>Alphaproteobacteria</taxon>
        <taxon>Rhodobacterales</taxon>
        <taxon>Roseobacteraceae</taxon>
        <taxon>Sulfitobacter</taxon>
    </lineage>
</organism>
<dbReference type="PANTHER" id="PTHR47495:SF2">
    <property type="entry name" value="ALDEHYDE DEHYDROGENASE"/>
    <property type="match status" value="1"/>
</dbReference>
<dbReference type="InterPro" id="IPR000674">
    <property type="entry name" value="Ald_Oxase/Xan_DH_a/b"/>
</dbReference>
<feature type="signal peptide" evidence="1">
    <location>
        <begin position="1"/>
        <end position="28"/>
    </location>
</feature>
<evidence type="ECO:0000313" key="3">
    <source>
        <dbReference type="EMBL" id="APE44126.1"/>
    </source>
</evidence>
<evidence type="ECO:0000313" key="4">
    <source>
        <dbReference type="Proteomes" id="UP000181897"/>
    </source>
</evidence>
<dbReference type="InterPro" id="IPR008274">
    <property type="entry name" value="AldOxase/xan_DH_MoCoBD1"/>
</dbReference>
<keyword evidence="4" id="KW-1185">Reference proteome</keyword>
<feature type="chain" id="PRO_5009616864" evidence="1">
    <location>
        <begin position="29"/>
        <end position="719"/>
    </location>
</feature>
<dbReference type="PANTHER" id="PTHR47495">
    <property type="entry name" value="ALDEHYDE DEHYDROGENASE"/>
    <property type="match status" value="1"/>
</dbReference>
<dbReference type="RefSeq" id="WP_071972466.1">
    <property type="nucleotide sequence ID" value="NZ_CP018076.1"/>
</dbReference>
<dbReference type="SMART" id="SM01008">
    <property type="entry name" value="Ald_Xan_dh_C"/>
    <property type="match status" value="1"/>
</dbReference>
<evidence type="ECO:0000256" key="1">
    <source>
        <dbReference type="SAM" id="SignalP"/>
    </source>
</evidence>
<protein>
    <submittedName>
        <fullName evidence="3">Twin-arginine translocation pathway signal protein</fullName>
    </submittedName>
</protein>
<dbReference type="PROSITE" id="PS51318">
    <property type="entry name" value="TAT"/>
    <property type="match status" value="1"/>
</dbReference>
<dbReference type="Proteomes" id="UP000181897">
    <property type="component" value="Chromosome"/>
</dbReference>
<gene>
    <name evidence="3" type="ORF">BOO69_12470</name>
</gene>
<dbReference type="Pfam" id="PF02738">
    <property type="entry name" value="MoCoBD_1"/>
    <property type="match status" value="1"/>
</dbReference>
<dbReference type="GO" id="GO:0016491">
    <property type="term" value="F:oxidoreductase activity"/>
    <property type="evidence" value="ECO:0007669"/>
    <property type="project" value="InterPro"/>
</dbReference>
<keyword evidence="1" id="KW-0732">Signal</keyword>
<reference evidence="3 4" key="1">
    <citation type="submission" date="2016-11" db="EMBL/GenBank/DDBJ databases">
        <title>Complete genome sequence of Sulfitobacter sp. AM1-D1, a toxic bacteria associated with marine dinoflagellate Alexandrium minutum in East China Sea.</title>
        <authorList>
            <person name="Yang Q."/>
            <person name="Zhang X."/>
            <person name="Tian X."/>
        </authorList>
    </citation>
    <scope>NUCLEOTIDE SEQUENCE [LARGE SCALE GENOMIC DNA]</scope>
    <source>
        <strain evidence="3 4">AM1-D1</strain>
    </source>
</reference>
<name>A0A1J0WIZ2_9RHOB</name>
<dbReference type="Gene3D" id="3.90.1170.50">
    <property type="entry name" value="Aldehyde oxidase/xanthine dehydrogenase, a/b hammerhead"/>
    <property type="match status" value="1"/>
</dbReference>